<dbReference type="EMBL" id="JAQHRD010000002">
    <property type="protein sequence ID" value="KAJ6445235.1"/>
    <property type="molecule type" value="Genomic_DNA"/>
</dbReference>
<dbReference type="Pfam" id="PF11951">
    <property type="entry name" value="Fungal_trans_2"/>
    <property type="match status" value="1"/>
</dbReference>
<reference evidence="3" key="1">
    <citation type="submission" date="2023-01" db="EMBL/GenBank/DDBJ databases">
        <title>The growth and conidiation of Purpureocillium lavendulum are regulated by nitrogen source and histone H3K14 acetylation.</title>
        <authorList>
            <person name="Tang P."/>
            <person name="Han J."/>
            <person name="Zhang C."/>
            <person name="Tang P."/>
            <person name="Qi F."/>
            <person name="Zhang K."/>
            <person name="Liang L."/>
        </authorList>
    </citation>
    <scope>NUCLEOTIDE SEQUENCE</scope>
    <source>
        <strain evidence="3">YMF1.00683</strain>
    </source>
</reference>
<keyword evidence="2" id="KW-0539">Nucleus</keyword>
<evidence type="ECO:0000256" key="2">
    <source>
        <dbReference type="ARBA" id="ARBA00023242"/>
    </source>
</evidence>
<comment type="caution">
    <text evidence="3">The sequence shown here is derived from an EMBL/GenBank/DDBJ whole genome shotgun (WGS) entry which is preliminary data.</text>
</comment>
<gene>
    <name evidence="3" type="ORF">O9K51_03641</name>
</gene>
<keyword evidence="4" id="KW-1185">Reference proteome</keyword>
<dbReference type="PANTHER" id="PTHR37534:SF7">
    <property type="entry name" value="TRANSCRIPTIONAL ACTIVATOR PROTEIN UGA3"/>
    <property type="match status" value="1"/>
</dbReference>
<organism evidence="3 4">
    <name type="scientific">Purpureocillium lavendulum</name>
    <dbReference type="NCBI Taxonomy" id="1247861"/>
    <lineage>
        <taxon>Eukaryota</taxon>
        <taxon>Fungi</taxon>
        <taxon>Dikarya</taxon>
        <taxon>Ascomycota</taxon>
        <taxon>Pezizomycotina</taxon>
        <taxon>Sordariomycetes</taxon>
        <taxon>Hypocreomycetidae</taxon>
        <taxon>Hypocreales</taxon>
        <taxon>Ophiocordycipitaceae</taxon>
        <taxon>Purpureocillium</taxon>
    </lineage>
</organism>
<dbReference type="InterPro" id="IPR021858">
    <property type="entry name" value="Fun_TF"/>
</dbReference>
<name>A0AB34G1H1_9HYPO</name>
<dbReference type="AlphaFoldDB" id="A0AB34G1H1"/>
<proteinExistence type="predicted"/>
<dbReference type="GO" id="GO:0045944">
    <property type="term" value="P:positive regulation of transcription by RNA polymerase II"/>
    <property type="evidence" value="ECO:0007669"/>
    <property type="project" value="TreeGrafter"/>
</dbReference>
<sequence length="388" mass="43327">MLPLAFECPALMKSLVAWASTHLATREPSFRHTALLHRGSALSAIKVSMDENELPPEMCLAVAMVFCSMESISDKDGLWYQHLLGGAAALGFSRGREVTDLDGNDTSGALSPVLGPPTRLTSVEGGWLLQNLAYHDVLMSITLDCRPLLSGSYWTDSQNKSKADPYFGLASGILYLTSRTSELSADLAEACQQAPTSTGLRPVAITMRSNHDILLQRSFQQSVRPEPLIEAFRIESELLEWTCPQELAHSPLFLLAESYRSAALLYLYRTLRRYKQLPYRELQTKVLSRVASISELVTMMPDGCLAECTLLFPLFMAGGEADDVFHIQIIREKLLSINKWRHFQNVNHALEVLDELWRLRGMGALGQCGRRVDWLDIVKTRDIKLAIS</sequence>
<dbReference type="Proteomes" id="UP001163105">
    <property type="component" value="Unassembled WGS sequence"/>
</dbReference>
<dbReference type="PANTHER" id="PTHR37534">
    <property type="entry name" value="TRANSCRIPTIONAL ACTIVATOR PROTEIN UGA3"/>
    <property type="match status" value="1"/>
</dbReference>
<protein>
    <submittedName>
        <fullName evidence="3">Uncharacterized protein</fullName>
    </submittedName>
</protein>
<evidence type="ECO:0000313" key="4">
    <source>
        <dbReference type="Proteomes" id="UP001163105"/>
    </source>
</evidence>
<evidence type="ECO:0000313" key="3">
    <source>
        <dbReference type="EMBL" id="KAJ6445235.1"/>
    </source>
</evidence>
<accession>A0AB34G1H1</accession>
<dbReference type="GO" id="GO:0005634">
    <property type="term" value="C:nucleus"/>
    <property type="evidence" value="ECO:0007669"/>
    <property type="project" value="UniProtKB-SubCell"/>
</dbReference>
<dbReference type="GO" id="GO:0003700">
    <property type="term" value="F:DNA-binding transcription factor activity"/>
    <property type="evidence" value="ECO:0007669"/>
    <property type="project" value="TreeGrafter"/>
</dbReference>
<evidence type="ECO:0000256" key="1">
    <source>
        <dbReference type="ARBA" id="ARBA00004123"/>
    </source>
</evidence>
<dbReference type="GO" id="GO:0000976">
    <property type="term" value="F:transcription cis-regulatory region binding"/>
    <property type="evidence" value="ECO:0007669"/>
    <property type="project" value="TreeGrafter"/>
</dbReference>
<comment type="subcellular location">
    <subcellularLocation>
        <location evidence="1">Nucleus</location>
    </subcellularLocation>
</comment>